<feature type="domain" description="HTH lysR-type" evidence="2">
    <location>
        <begin position="1"/>
        <end position="27"/>
    </location>
</feature>
<name>A0ABP8VRA3_9PSEU</name>
<feature type="compositionally biased region" description="Basic residues" evidence="1">
    <location>
        <begin position="60"/>
        <end position="70"/>
    </location>
</feature>
<dbReference type="InterPro" id="IPR036388">
    <property type="entry name" value="WH-like_DNA-bd_sf"/>
</dbReference>
<evidence type="ECO:0000259" key="2">
    <source>
        <dbReference type="PROSITE" id="PS50931"/>
    </source>
</evidence>
<dbReference type="Gene3D" id="1.10.10.10">
    <property type="entry name" value="Winged helix-like DNA-binding domain superfamily/Winged helix DNA-binding domain"/>
    <property type="match status" value="1"/>
</dbReference>
<gene>
    <name evidence="3" type="ORF">GCM10023214_76460</name>
</gene>
<reference evidence="4" key="1">
    <citation type="journal article" date="2019" name="Int. J. Syst. Evol. Microbiol.">
        <title>The Global Catalogue of Microorganisms (GCM) 10K type strain sequencing project: providing services to taxonomists for standard genome sequencing and annotation.</title>
        <authorList>
            <consortium name="The Broad Institute Genomics Platform"/>
            <consortium name="The Broad Institute Genome Sequencing Center for Infectious Disease"/>
            <person name="Wu L."/>
            <person name="Ma J."/>
        </authorList>
    </citation>
    <scope>NUCLEOTIDE SEQUENCE [LARGE SCALE GENOMIC DNA]</scope>
    <source>
        <strain evidence="4">JCM 18054</strain>
    </source>
</reference>
<evidence type="ECO:0000256" key="1">
    <source>
        <dbReference type="SAM" id="MobiDB-lite"/>
    </source>
</evidence>
<organism evidence="3 4">
    <name type="scientific">Amycolatopsis dongchuanensis</name>
    <dbReference type="NCBI Taxonomy" id="1070866"/>
    <lineage>
        <taxon>Bacteria</taxon>
        <taxon>Bacillati</taxon>
        <taxon>Actinomycetota</taxon>
        <taxon>Actinomycetes</taxon>
        <taxon>Pseudonocardiales</taxon>
        <taxon>Pseudonocardiaceae</taxon>
        <taxon>Amycolatopsis</taxon>
    </lineage>
</organism>
<dbReference type="InterPro" id="IPR000847">
    <property type="entry name" value="LysR_HTH_N"/>
</dbReference>
<evidence type="ECO:0000313" key="3">
    <source>
        <dbReference type="EMBL" id="GAA4670510.1"/>
    </source>
</evidence>
<proteinExistence type="predicted"/>
<accession>A0ABP8VRA3</accession>
<dbReference type="PROSITE" id="PS50931">
    <property type="entry name" value="HTH_LYSR"/>
    <property type="match status" value="1"/>
</dbReference>
<comment type="caution">
    <text evidence="3">The sequence shown here is derived from an EMBL/GenBank/DDBJ whole genome shotgun (WGS) entry which is preliminary data.</text>
</comment>
<keyword evidence="4" id="KW-1185">Reference proteome</keyword>
<dbReference type="InterPro" id="IPR036390">
    <property type="entry name" value="WH_DNA-bd_sf"/>
</dbReference>
<dbReference type="SUPFAM" id="SSF46785">
    <property type="entry name" value="Winged helix' DNA-binding domain"/>
    <property type="match status" value="1"/>
</dbReference>
<feature type="region of interest" description="Disordered" evidence="1">
    <location>
        <begin position="42"/>
        <end position="70"/>
    </location>
</feature>
<evidence type="ECO:0000313" key="4">
    <source>
        <dbReference type="Proteomes" id="UP001500192"/>
    </source>
</evidence>
<sequence>MELRQLECFVAVVEESSFTRAAARLHVGSGFHREHRFAGAHHRVDRGRLNLDSRPAPGGAKRRGDRRADQ</sequence>
<dbReference type="Pfam" id="PF00126">
    <property type="entry name" value="HTH_1"/>
    <property type="match status" value="1"/>
</dbReference>
<dbReference type="EMBL" id="BAABIB010000169">
    <property type="protein sequence ID" value="GAA4670510.1"/>
    <property type="molecule type" value="Genomic_DNA"/>
</dbReference>
<protein>
    <recommendedName>
        <fullName evidence="2">HTH lysR-type domain-containing protein</fullName>
    </recommendedName>
</protein>
<dbReference type="Proteomes" id="UP001500192">
    <property type="component" value="Unassembled WGS sequence"/>
</dbReference>